<dbReference type="InterPro" id="IPR000312">
    <property type="entry name" value="Glycosyl_Trfase_fam3"/>
</dbReference>
<dbReference type="PIRSF" id="PIRSF000478">
    <property type="entry name" value="TP_PyNP"/>
    <property type="match status" value="1"/>
</dbReference>
<dbReference type="PROSITE" id="PS00647">
    <property type="entry name" value="THYMID_PHOSPHORYLASE"/>
    <property type="match status" value="1"/>
</dbReference>
<dbReference type="GO" id="GO:0005829">
    <property type="term" value="C:cytosol"/>
    <property type="evidence" value="ECO:0007669"/>
    <property type="project" value="TreeGrafter"/>
</dbReference>
<protein>
    <submittedName>
        <fullName evidence="6">Thymidine phosphorylase</fullName>
        <ecNumber evidence="6">2.4.2.4</ecNumber>
    </submittedName>
</protein>
<evidence type="ECO:0000256" key="2">
    <source>
        <dbReference type="ARBA" id="ARBA00011738"/>
    </source>
</evidence>
<comment type="similarity">
    <text evidence="1">Belongs to the thymidine/pyrimidine-nucleoside phosphorylase family.</text>
</comment>
<dbReference type="InterPro" id="IPR017872">
    <property type="entry name" value="Pyrmidine_PPase_CS"/>
</dbReference>
<reference evidence="6 7" key="1">
    <citation type="journal article" date="2019" name="Nat. Microbiol.">
        <title>Mediterranean grassland soil C-N compound turnover is dependent on rainfall and depth, and is mediated by genomically divergent microorganisms.</title>
        <authorList>
            <person name="Diamond S."/>
            <person name="Andeer P.F."/>
            <person name="Li Z."/>
            <person name="Crits-Christoph A."/>
            <person name="Burstein D."/>
            <person name="Anantharaman K."/>
            <person name="Lane K.R."/>
            <person name="Thomas B.C."/>
            <person name="Pan C."/>
            <person name="Northen T.R."/>
            <person name="Banfield J.F."/>
        </authorList>
    </citation>
    <scope>NUCLEOTIDE SEQUENCE [LARGE SCALE GENOMIC DNA]</scope>
    <source>
        <strain evidence="6">WS_9</strain>
    </source>
</reference>
<dbReference type="Gene3D" id="3.90.1170.30">
    <property type="entry name" value="Pyrimidine nucleoside phosphorylase-like, C-terminal domain"/>
    <property type="match status" value="1"/>
</dbReference>
<dbReference type="InterPro" id="IPR036320">
    <property type="entry name" value="Glycosyl_Trfase_fam3_N_dom_sf"/>
</dbReference>
<dbReference type="GO" id="GO:0006213">
    <property type="term" value="P:pyrimidine nucleoside metabolic process"/>
    <property type="evidence" value="ECO:0007669"/>
    <property type="project" value="InterPro"/>
</dbReference>
<dbReference type="InterPro" id="IPR017459">
    <property type="entry name" value="Glycosyl_Trfase_fam3_N_dom"/>
</dbReference>
<keyword evidence="4 6" id="KW-0808">Transferase</keyword>
<dbReference type="NCBIfam" id="NF004490">
    <property type="entry name" value="PRK05820.1"/>
    <property type="match status" value="1"/>
</dbReference>
<dbReference type="Pfam" id="PF00591">
    <property type="entry name" value="Glycos_transf_3"/>
    <property type="match status" value="1"/>
</dbReference>
<evidence type="ECO:0000313" key="6">
    <source>
        <dbReference type="EMBL" id="TMQ62658.1"/>
    </source>
</evidence>
<dbReference type="EC" id="2.4.2.4" evidence="6"/>
<dbReference type="SUPFAM" id="SSF52418">
    <property type="entry name" value="Nucleoside phosphorylase/phosphoribosyltransferase catalytic domain"/>
    <property type="match status" value="1"/>
</dbReference>
<dbReference type="InterPro" id="IPR035902">
    <property type="entry name" value="Nuc_phospho_transferase"/>
</dbReference>
<dbReference type="InterPro" id="IPR013102">
    <property type="entry name" value="PYNP_C"/>
</dbReference>
<dbReference type="AlphaFoldDB" id="A0A538TGC3"/>
<evidence type="ECO:0000259" key="5">
    <source>
        <dbReference type="SMART" id="SM00941"/>
    </source>
</evidence>
<feature type="domain" description="Pyrimidine nucleoside phosphorylase C-terminal" evidence="5">
    <location>
        <begin position="343"/>
        <end position="415"/>
    </location>
</feature>
<dbReference type="Proteomes" id="UP000317691">
    <property type="component" value="Unassembled WGS sequence"/>
</dbReference>
<dbReference type="GO" id="GO:0006206">
    <property type="term" value="P:pyrimidine nucleobase metabolic process"/>
    <property type="evidence" value="ECO:0007669"/>
    <property type="project" value="InterPro"/>
</dbReference>
<proteinExistence type="inferred from homology"/>
<dbReference type="PANTHER" id="PTHR10515">
    <property type="entry name" value="THYMIDINE PHOSPHORYLASE"/>
    <property type="match status" value="1"/>
</dbReference>
<dbReference type="Pfam" id="PF07831">
    <property type="entry name" value="PYNP_C"/>
    <property type="match status" value="1"/>
</dbReference>
<dbReference type="SUPFAM" id="SSF47648">
    <property type="entry name" value="Nucleoside phosphorylase/phosphoribosyltransferase N-terminal domain"/>
    <property type="match status" value="1"/>
</dbReference>
<keyword evidence="3 6" id="KW-0328">Glycosyltransferase</keyword>
<organism evidence="6 7">
    <name type="scientific">Eiseniibacteriota bacterium</name>
    <dbReference type="NCBI Taxonomy" id="2212470"/>
    <lineage>
        <taxon>Bacteria</taxon>
        <taxon>Candidatus Eiseniibacteriota</taxon>
    </lineage>
</organism>
<evidence type="ECO:0000256" key="1">
    <source>
        <dbReference type="ARBA" id="ARBA00006915"/>
    </source>
</evidence>
<dbReference type="InterPro" id="IPR000053">
    <property type="entry name" value="Thymidine/pyrmidine_PPase"/>
</dbReference>
<evidence type="ECO:0000256" key="4">
    <source>
        <dbReference type="ARBA" id="ARBA00022679"/>
    </source>
</evidence>
<dbReference type="InterPro" id="IPR036566">
    <property type="entry name" value="PYNP-like_C_sf"/>
</dbReference>
<dbReference type="EMBL" id="VBOZ01000037">
    <property type="protein sequence ID" value="TMQ62658.1"/>
    <property type="molecule type" value="Genomic_DNA"/>
</dbReference>
<comment type="subunit">
    <text evidence="2">Homodimer.</text>
</comment>
<evidence type="ECO:0000313" key="7">
    <source>
        <dbReference type="Proteomes" id="UP000317691"/>
    </source>
</evidence>
<dbReference type="FunFam" id="3.40.1030.10:FF:000003">
    <property type="entry name" value="Pyrimidine-nucleoside phosphorylase"/>
    <property type="match status" value="1"/>
</dbReference>
<dbReference type="Gene3D" id="3.40.1030.10">
    <property type="entry name" value="Nucleoside phosphorylase/phosphoribosyltransferase catalytic domain"/>
    <property type="match status" value="1"/>
</dbReference>
<dbReference type="PANTHER" id="PTHR10515:SF0">
    <property type="entry name" value="THYMIDINE PHOSPHORYLASE"/>
    <property type="match status" value="1"/>
</dbReference>
<dbReference type="GO" id="GO:0004645">
    <property type="term" value="F:1,4-alpha-oligoglucan phosphorylase activity"/>
    <property type="evidence" value="ECO:0007669"/>
    <property type="project" value="InterPro"/>
</dbReference>
<dbReference type="Pfam" id="PF02885">
    <property type="entry name" value="Glycos_trans_3N"/>
    <property type="match status" value="1"/>
</dbReference>
<dbReference type="GO" id="GO:0009032">
    <property type="term" value="F:thymidine phosphorylase activity"/>
    <property type="evidence" value="ECO:0007669"/>
    <property type="project" value="UniProtKB-EC"/>
</dbReference>
<dbReference type="InterPro" id="IPR018090">
    <property type="entry name" value="Pyrmidine_PPas_bac/euk"/>
</dbReference>
<comment type="caution">
    <text evidence="6">The sequence shown here is derived from an EMBL/GenBank/DDBJ whole genome shotgun (WGS) entry which is preliminary data.</text>
</comment>
<dbReference type="SUPFAM" id="SSF54680">
    <property type="entry name" value="Pyrimidine nucleoside phosphorylase C-terminal domain"/>
    <property type="match status" value="1"/>
</dbReference>
<dbReference type="Gene3D" id="1.20.970.10">
    <property type="entry name" value="Transferase, Pyrimidine Nucleoside Phosphorylase, Chain C"/>
    <property type="match status" value="1"/>
</dbReference>
<dbReference type="NCBIfam" id="TIGR02644">
    <property type="entry name" value="Y_phosphoryl"/>
    <property type="match status" value="1"/>
</dbReference>
<sequence>MKELIQRKRDGAELSSDEIEYWIQGVADGSVPDYQSAALLMAITIRGMTRAETIALTEAMLHSGRTLDWSKLGRPTVDKHSTGGVGDKVSLALAPWVAACGAAVPMIAGRGLGHTGGTLDKLEAIPGFRVKIDPEAFQSQLQKIGVVIAGQSDDLAPADRELYALRDVTATVESVPLIVSSILSKKFASGAGAVVFDVKCGGGAFMRSREEALALARELVSTARELGRKARALLTDMAQPLGDAIGNANEAAEAFGMLRGGAPSDLTELTRDLGTAMLVLCGVARERFEGGARMDRALESGEALRRAEALVEAQGGDPRVVADPTLLPRAAVESLALSQRSGSVTGIDARALGELLVAMGGGRRRKEDAIDPAVGIRLLRKIGDRVEAGEPVAVIEAHRDAPEWADAALRAYAIGDEPPAPRQLVLEQIME</sequence>
<dbReference type="SMART" id="SM00941">
    <property type="entry name" value="PYNP_C"/>
    <property type="match status" value="1"/>
</dbReference>
<name>A0A538TGC3_UNCEI</name>
<accession>A0A538TGC3</accession>
<evidence type="ECO:0000256" key="3">
    <source>
        <dbReference type="ARBA" id="ARBA00022676"/>
    </source>
</evidence>
<gene>
    <name evidence="6" type="ORF">E6K79_11945</name>
</gene>